<reference evidence="3 4" key="1">
    <citation type="journal article" date="2018" name="Evol. Lett.">
        <title>Horizontal gene cluster transfer increased hallucinogenic mushroom diversity.</title>
        <authorList>
            <person name="Reynolds H.T."/>
            <person name="Vijayakumar V."/>
            <person name="Gluck-Thaler E."/>
            <person name="Korotkin H.B."/>
            <person name="Matheny P.B."/>
            <person name="Slot J.C."/>
        </authorList>
    </citation>
    <scope>NUCLEOTIDE SEQUENCE [LARGE SCALE GENOMIC DNA]</scope>
    <source>
        <strain evidence="3 4">2629</strain>
    </source>
</reference>
<feature type="signal peptide" evidence="2">
    <location>
        <begin position="1"/>
        <end position="20"/>
    </location>
</feature>
<keyword evidence="4" id="KW-1185">Reference proteome</keyword>
<feature type="compositionally biased region" description="Basic and acidic residues" evidence="1">
    <location>
        <begin position="635"/>
        <end position="645"/>
    </location>
</feature>
<feature type="region of interest" description="Disordered" evidence="1">
    <location>
        <begin position="467"/>
        <end position="575"/>
    </location>
</feature>
<feature type="region of interest" description="Disordered" evidence="1">
    <location>
        <begin position="604"/>
        <end position="678"/>
    </location>
</feature>
<sequence>MVISLVSICLLALSNYPQHANLLPTPLYLRDNSTINDIIHHLNPTLWLTLIQVFHNLPRYLSNYSLSFNHPDLELSQSISSTKNFALISILDLSACQQLSDTTITRLKILHNLIALNLSQTSITHIAIRNLTQSLSVDAQRSPIGPWSLRLLSLRNCPNVADSVFPELVKFPLLTVIDLRGTRCTPSSSFPFGSCTVDEFYHPTSLEDSIKHLHGSFPDTFSSSNVYYLNITDWEPTKAPNKVIVASENAFAVFPSNPQDKITTGNTLRLQMHEQAESAMQHQDDWYKRQEPKAPALLASSLFLNRKHRSSISALRRIPNNDLPPIPNTTATQSKRPNRHSPTSSSSVPPVSRPDTQAVAVDAFYQRKHVVPSTSPLESLKAVHKPRVFESLSDAKRRHLKLFREPPLRSVMGAAIQKIITDRERPLQEIEQKKRHREEIKAGKQKAVFDWDGHRALDIRRKMEETLTTMTTSDGRAPKKRRISDQPMPSFDYGDQPLVPKAKKVNPFRRHSDAFSSRSNANISNPEEDEEIDGGIKSDDDNVRGGALRFVQNRGPTSSKPSDKPLKPISSIPVPILTPEMQREEWAKEAKALGITVDELKRIGFGWTPDRNNSRASDSSKRDSGATLSRFMAVESKDTRLDKRSGATNTEENKRRKSTPSSSKGKTGFDWDNWGKQK</sequence>
<dbReference type="Proteomes" id="UP000284842">
    <property type="component" value="Unassembled WGS sequence"/>
</dbReference>
<dbReference type="InParanoid" id="A0A409W0D2"/>
<dbReference type="SUPFAM" id="SSF52047">
    <property type="entry name" value="RNI-like"/>
    <property type="match status" value="1"/>
</dbReference>
<evidence type="ECO:0000256" key="2">
    <source>
        <dbReference type="SAM" id="SignalP"/>
    </source>
</evidence>
<dbReference type="InterPro" id="IPR032675">
    <property type="entry name" value="LRR_dom_sf"/>
</dbReference>
<feature type="region of interest" description="Disordered" evidence="1">
    <location>
        <begin position="315"/>
        <end position="353"/>
    </location>
</feature>
<dbReference type="AlphaFoldDB" id="A0A409W0D2"/>
<evidence type="ECO:0000313" key="4">
    <source>
        <dbReference type="Proteomes" id="UP000284842"/>
    </source>
</evidence>
<feature type="compositionally biased region" description="Basic and acidic residues" evidence="1">
    <location>
        <begin position="534"/>
        <end position="543"/>
    </location>
</feature>
<dbReference type="Gene3D" id="3.80.10.10">
    <property type="entry name" value="Ribonuclease Inhibitor"/>
    <property type="match status" value="1"/>
</dbReference>
<feature type="compositionally biased region" description="Polar residues" evidence="1">
    <location>
        <begin position="514"/>
        <end position="525"/>
    </location>
</feature>
<dbReference type="EMBL" id="NHTK01005891">
    <property type="protein sequence ID" value="PPQ71977.1"/>
    <property type="molecule type" value="Genomic_DNA"/>
</dbReference>
<organism evidence="3 4">
    <name type="scientific">Panaeolus cyanescens</name>
    <dbReference type="NCBI Taxonomy" id="181874"/>
    <lineage>
        <taxon>Eukaryota</taxon>
        <taxon>Fungi</taxon>
        <taxon>Dikarya</taxon>
        <taxon>Basidiomycota</taxon>
        <taxon>Agaricomycotina</taxon>
        <taxon>Agaricomycetes</taxon>
        <taxon>Agaricomycetidae</taxon>
        <taxon>Agaricales</taxon>
        <taxon>Agaricineae</taxon>
        <taxon>Galeropsidaceae</taxon>
        <taxon>Panaeolus</taxon>
    </lineage>
</organism>
<feature type="chain" id="PRO_5019033577" evidence="2">
    <location>
        <begin position="21"/>
        <end position="678"/>
    </location>
</feature>
<dbReference type="OrthoDB" id="3215314at2759"/>
<keyword evidence="2" id="KW-0732">Signal</keyword>
<name>A0A409W0D2_9AGAR</name>
<protein>
    <submittedName>
        <fullName evidence="3">Uncharacterized protein</fullName>
    </submittedName>
</protein>
<feature type="compositionally biased region" description="Basic and acidic residues" evidence="1">
    <location>
        <begin position="667"/>
        <end position="678"/>
    </location>
</feature>
<feature type="compositionally biased region" description="Low complexity" evidence="1">
    <location>
        <begin position="341"/>
        <end position="353"/>
    </location>
</feature>
<evidence type="ECO:0000256" key="1">
    <source>
        <dbReference type="SAM" id="MobiDB-lite"/>
    </source>
</evidence>
<proteinExistence type="predicted"/>
<accession>A0A409W0D2</accession>
<gene>
    <name evidence="3" type="ORF">CVT24_008194</name>
</gene>
<comment type="caution">
    <text evidence="3">The sequence shown here is derived from an EMBL/GenBank/DDBJ whole genome shotgun (WGS) entry which is preliminary data.</text>
</comment>
<evidence type="ECO:0000313" key="3">
    <source>
        <dbReference type="EMBL" id="PPQ71977.1"/>
    </source>
</evidence>